<protein>
    <submittedName>
        <fullName evidence="10">Ger(X)C family spore germination protein</fullName>
    </submittedName>
</protein>
<evidence type="ECO:0000256" key="6">
    <source>
        <dbReference type="ARBA" id="ARBA00023139"/>
    </source>
</evidence>
<evidence type="ECO:0000256" key="2">
    <source>
        <dbReference type="ARBA" id="ARBA00007886"/>
    </source>
</evidence>
<dbReference type="AlphaFoldDB" id="A0A6B8RRJ4"/>
<gene>
    <name evidence="10" type="ORF">EHS13_24870</name>
</gene>
<dbReference type="RefSeq" id="WP_155702989.1">
    <property type="nucleotide sequence ID" value="NZ_CP034235.1"/>
</dbReference>
<evidence type="ECO:0000259" key="8">
    <source>
        <dbReference type="Pfam" id="PF05504"/>
    </source>
</evidence>
<dbReference type="GO" id="GO:0016020">
    <property type="term" value="C:membrane"/>
    <property type="evidence" value="ECO:0007669"/>
    <property type="project" value="UniProtKB-SubCell"/>
</dbReference>
<dbReference type="InterPro" id="IPR046953">
    <property type="entry name" value="Spore_GerAC-like_C"/>
</dbReference>
<dbReference type="Gene3D" id="3.30.300.210">
    <property type="entry name" value="Nutrient germinant receptor protein C, domain 3"/>
    <property type="match status" value="1"/>
</dbReference>
<keyword evidence="6" id="KW-0564">Palmitate</keyword>
<accession>A0A6B8RRJ4</accession>
<dbReference type="NCBIfam" id="TIGR02887">
    <property type="entry name" value="spore_ger_x_C"/>
    <property type="match status" value="1"/>
</dbReference>
<proteinExistence type="inferred from homology"/>
<dbReference type="GO" id="GO:0009847">
    <property type="term" value="P:spore germination"/>
    <property type="evidence" value="ECO:0007669"/>
    <property type="project" value="InterPro"/>
</dbReference>
<evidence type="ECO:0000256" key="7">
    <source>
        <dbReference type="ARBA" id="ARBA00023288"/>
    </source>
</evidence>
<dbReference type="InterPro" id="IPR057336">
    <property type="entry name" value="GerAC_N"/>
</dbReference>
<dbReference type="InterPro" id="IPR038501">
    <property type="entry name" value="Spore_GerAC_C_sf"/>
</dbReference>
<evidence type="ECO:0000256" key="3">
    <source>
        <dbReference type="ARBA" id="ARBA00022544"/>
    </source>
</evidence>
<feature type="domain" description="Spore germination protein N-terminal" evidence="9">
    <location>
        <begin position="23"/>
        <end position="185"/>
    </location>
</feature>
<dbReference type="Pfam" id="PF25198">
    <property type="entry name" value="Spore_GerAC_N"/>
    <property type="match status" value="1"/>
</dbReference>
<keyword evidence="7" id="KW-0449">Lipoprotein</keyword>
<keyword evidence="5" id="KW-0472">Membrane</keyword>
<dbReference type="Pfam" id="PF05504">
    <property type="entry name" value="Spore_GerAC"/>
    <property type="match status" value="1"/>
</dbReference>
<dbReference type="KEGG" id="ppsc:EHS13_24870"/>
<organism evidence="10 11">
    <name type="scientific">Paenibacillus psychroresistens</name>
    <dbReference type="NCBI Taxonomy" id="1778678"/>
    <lineage>
        <taxon>Bacteria</taxon>
        <taxon>Bacillati</taxon>
        <taxon>Bacillota</taxon>
        <taxon>Bacilli</taxon>
        <taxon>Bacillales</taxon>
        <taxon>Paenibacillaceae</taxon>
        <taxon>Paenibacillus</taxon>
    </lineage>
</organism>
<keyword evidence="4" id="KW-0732">Signal</keyword>
<evidence type="ECO:0000256" key="5">
    <source>
        <dbReference type="ARBA" id="ARBA00023136"/>
    </source>
</evidence>
<evidence type="ECO:0000313" key="10">
    <source>
        <dbReference type="EMBL" id="QGQ97888.1"/>
    </source>
</evidence>
<comment type="subcellular location">
    <subcellularLocation>
        <location evidence="1">Membrane</location>
        <topology evidence="1">Lipid-anchor</topology>
    </subcellularLocation>
</comment>
<evidence type="ECO:0000256" key="4">
    <source>
        <dbReference type="ARBA" id="ARBA00022729"/>
    </source>
</evidence>
<dbReference type="EMBL" id="CP034235">
    <property type="protein sequence ID" value="QGQ97888.1"/>
    <property type="molecule type" value="Genomic_DNA"/>
</dbReference>
<comment type="similarity">
    <text evidence="2">Belongs to the GerABKC lipoprotein family.</text>
</comment>
<evidence type="ECO:0000259" key="9">
    <source>
        <dbReference type="Pfam" id="PF25198"/>
    </source>
</evidence>
<dbReference type="PANTHER" id="PTHR35789:SF1">
    <property type="entry name" value="SPORE GERMINATION PROTEIN B3"/>
    <property type="match status" value="1"/>
</dbReference>
<keyword evidence="11" id="KW-1185">Reference proteome</keyword>
<feature type="domain" description="Spore germination GerAC-like C-terminal" evidence="8">
    <location>
        <begin position="210"/>
        <end position="377"/>
    </location>
</feature>
<sequence length="385" mass="43604">MINIKKLLIICSLSSLISGCSPDITEISDIALVMATAIDYDIKKHTYIFTGFCVLPSSTSLEASGKLTKWVESSTGDSIMEAAQNLRGRAGKTLIWQHNKFLIIGEDAARHSLYEILDYLDRIRQIRLTSYMMISEGKAADKLKLKPETDDSLTNELMGVIRNEQFRGKSINLLLKDFTNWYPNPYRGLVSGKISNTDPSNHTRKTLSLDGGAIFNKGRFIGWLNKADILSVRLLSEDHQWEKLEFSNTMNFDSSKVSLLYHVSKQKTYSSYSEGSPKVTINLNLKVNLVEMEHTLQINDPKAIQQLENSAARHIEMVLSKSITYFQKDLKIDVLGISDYFIQYHPSGWNKMKDNWDNIFATIPIQLHVNVKIDKLGMIQTLGAK</sequence>
<evidence type="ECO:0000313" key="11">
    <source>
        <dbReference type="Proteomes" id="UP000426246"/>
    </source>
</evidence>
<dbReference type="OrthoDB" id="9816067at2"/>
<reference evidence="11" key="1">
    <citation type="submission" date="2018-11" db="EMBL/GenBank/DDBJ databases">
        <title>Complete genome sequence of Paenibacillus sp. ML311-T8.</title>
        <authorList>
            <person name="Nam Y.-D."/>
            <person name="Kang J."/>
            <person name="Chung W.-H."/>
            <person name="Park Y.S."/>
        </authorList>
    </citation>
    <scope>NUCLEOTIDE SEQUENCE [LARGE SCALE GENOMIC DNA]</scope>
    <source>
        <strain evidence="11">ML311-T8</strain>
    </source>
</reference>
<dbReference type="InterPro" id="IPR008844">
    <property type="entry name" value="Spore_GerAC-like"/>
</dbReference>
<dbReference type="Proteomes" id="UP000426246">
    <property type="component" value="Chromosome"/>
</dbReference>
<name>A0A6B8RRJ4_9BACL</name>
<dbReference type="PANTHER" id="PTHR35789">
    <property type="entry name" value="SPORE GERMINATION PROTEIN B3"/>
    <property type="match status" value="1"/>
</dbReference>
<keyword evidence="3" id="KW-0309">Germination</keyword>
<evidence type="ECO:0000256" key="1">
    <source>
        <dbReference type="ARBA" id="ARBA00004635"/>
    </source>
</evidence>
<dbReference type="PROSITE" id="PS51257">
    <property type="entry name" value="PROKAR_LIPOPROTEIN"/>
    <property type="match status" value="1"/>
</dbReference>